<dbReference type="EMBL" id="JAAMPT010000205">
    <property type="protein sequence ID" value="NMH25005.1"/>
    <property type="molecule type" value="Genomic_DNA"/>
</dbReference>
<sequence>MKKLLFSLTILSTIFVGCSTDDDETTIQPIEGELTGSITTNRTIAFGNYTLNGIVTIESGVTVTFDAGSTITANATNGVDAIVVKNGGKLIMNGTASQPIVLTEPSATPGSWGGIIMYGDAPINGAGGVTTKTSEDGLNLPYGGTNAAHNGGTLRYVRVEYAGKKITDGTSEMNGFSFYSVGSGTTLDHLVSYKGADDGFEFYGGTVSATNLISYGNFDDSFDWQDGWKGQNNSNWYAYQVGTGNFGMEIEASNNNNAYWPVITNITLKRATGTVTEGGSSAAEYDAIQFKKQGNGDFSNVLISGYTTAGSTAVRIQDAGTNTDQVNANKIKLTTVKILDGTSQYLGAGALTVSFPAGQYTTSDAATGASITSGTWATVNGTNLIQ</sequence>
<dbReference type="PANTHER" id="PTHR41339:SF1">
    <property type="entry name" value="SECRETED PROTEIN"/>
    <property type="match status" value="1"/>
</dbReference>
<evidence type="ECO:0000313" key="2">
    <source>
        <dbReference type="Proteomes" id="UP000767947"/>
    </source>
</evidence>
<dbReference type="PANTHER" id="PTHR41339">
    <property type="entry name" value="LIPL48"/>
    <property type="match status" value="1"/>
</dbReference>
<comment type="caution">
    <text evidence="1">The sequence shown here is derived from an EMBL/GenBank/DDBJ whole genome shotgun (WGS) entry which is preliminary data.</text>
</comment>
<accession>A0ABX1QVE4</accession>
<protein>
    <recommendedName>
        <fullName evidence="3">Lipoprotein</fullName>
    </recommendedName>
</protein>
<dbReference type="Proteomes" id="UP000767947">
    <property type="component" value="Unassembled WGS sequence"/>
</dbReference>
<keyword evidence="2" id="KW-1185">Reference proteome</keyword>
<proteinExistence type="predicted"/>
<evidence type="ECO:0008006" key="3">
    <source>
        <dbReference type="Google" id="ProtNLM"/>
    </source>
</evidence>
<gene>
    <name evidence="1" type="ORF">G6042_06970</name>
</gene>
<organism evidence="1 2">
    <name type="scientific">Flavobacterium solisilvae</name>
    <dbReference type="NCBI Taxonomy" id="1852019"/>
    <lineage>
        <taxon>Bacteria</taxon>
        <taxon>Pseudomonadati</taxon>
        <taxon>Bacteroidota</taxon>
        <taxon>Flavobacteriia</taxon>
        <taxon>Flavobacteriales</taxon>
        <taxon>Flavobacteriaceae</taxon>
        <taxon>Flavobacterium</taxon>
    </lineage>
</organism>
<evidence type="ECO:0000313" key="1">
    <source>
        <dbReference type="EMBL" id="NMH25005.1"/>
    </source>
</evidence>
<dbReference type="PROSITE" id="PS51257">
    <property type="entry name" value="PROKAR_LIPOPROTEIN"/>
    <property type="match status" value="1"/>
</dbReference>
<name>A0ABX1QVE4_9FLAO</name>
<dbReference type="RefSeq" id="WP_169523586.1">
    <property type="nucleotide sequence ID" value="NZ_JAAMPT010000205.1"/>
</dbReference>
<reference evidence="1 2" key="1">
    <citation type="submission" date="2020-02" db="EMBL/GenBank/DDBJ databases">
        <title>Flavobacterium sp. genome.</title>
        <authorList>
            <person name="Jung H.S."/>
            <person name="Baek J.H."/>
            <person name="Jeon C.O."/>
        </authorList>
    </citation>
    <scope>NUCLEOTIDE SEQUENCE [LARGE SCALE GENOMIC DNA]</scope>
    <source>
        <strain evidence="1 2">SE-s27</strain>
    </source>
</reference>